<proteinExistence type="predicted"/>
<gene>
    <name evidence="1" type="ORF">SDC9_208731</name>
</gene>
<evidence type="ECO:0000313" key="1">
    <source>
        <dbReference type="EMBL" id="MPN60997.1"/>
    </source>
</evidence>
<sequence>MNETVSEGRPRALILDTTSFFGSEHMWSLGTCIIITERDTFEPPFRRAEDRNSISSSNSMTALGIPSADCMRLLIAGRIRISTPSGWSPPRPVYGFPGRHIKALKQATGKRLMTAPPVCSTALYPRRWASGPTP</sequence>
<comment type="caution">
    <text evidence="1">The sequence shown here is derived from an EMBL/GenBank/DDBJ whole genome shotgun (WGS) entry which is preliminary data.</text>
</comment>
<organism evidence="1">
    <name type="scientific">bioreactor metagenome</name>
    <dbReference type="NCBI Taxonomy" id="1076179"/>
    <lineage>
        <taxon>unclassified sequences</taxon>
        <taxon>metagenomes</taxon>
        <taxon>ecological metagenomes</taxon>
    </lineage>
</organism>
<dbReference type="EMBL" id="VSSQ01137012">
    <property type="protein sequence ID" value="MPN60997.1"/>
    <property type="molecule type" value="Genomic_DNA"/>
</dbReference>
<name>A0A645JCD9_9ZZZZ</name>
<accession>A0A645JCD9</accession>
<reference evidence="1" key="1">
    <citation type="submission" date="2019-08" db="EMBL/GenBank/DDBJ databases">
        <authorList>
            <person name="Kucharzyk K."/>
            <person name="Murdoch R.W."/>
            <person name="Higgins S."/>
            <person name="Loffler F."/>
        </authorList>
    </citation>
    <scope>NUCLEOTIDE SEQUENCE</scope>
</reference>
<dbReference type="AlphaFoldDB" id="A0A645JCD9"/>
<protein>
    <submittedName>
        <fullName evidence="1">Uncharacterized protein</fullName>
    </submittedName>
</protein>